<dbReference type="GO" id="GO:0031419">
    <property type="term" value="F:cobalamin binding"/>
    <property type="evidence" value="ECO:0007669"/>
    <property type="project" value="UniProtKB-KW"/>
</dbReference>
<dbReference type="SUPFAM" id="SSF52242">
    <property type="entry name" value="Cobalamin (vitamin B12)-binding domain"/>
    <property type="match status" value="1"/>
</dbReference>
<comment type="similarity">
    <text evidence="2">Belongs to the methylmalonyl-CoA mutase family.</text>
</comment>
<dbReference type="PANTHER" id="PTHR48101:SF1">
    <property type="entry name" value="METHYLMALONYL-COA MUTASE, LARGE SUBUNIT"/>
    <property type="match status" value="1"/>
</dbReference>
<dbReference type="GO" id="GO:0046872">
    <property type="term" value="F:metal ion binding"/>
    <property type="evidence" value="ECO:0007669"/>
    <property type="project" value="InterPro"/>
</dbReference>
<evidence type="ECO:0000313" key="7">
    <source>
        <dbReference type="EMBL" id="OAS87508.1"/>
    </source>
</evidence>
<organism evidence="7 8">
    <name type="scientific">Metabacillus litoralis</name>
    <dbReference type="NCBI Taxonomy" id="152268"/>
    <lineage>
        <taxon>Bacteria</taxon>
        <taxon>Bacillati</taxon>
        <taxon>Bacillota</taxon>
        <taxon>Bacilli</taxon>
        <taxon>Bacillales</taxon>
        <taxon>Bacillaceae</taxon>
        <taxon>Metabacillus</taxon>
    </lineage>
</organism>
<dbReference type="InterPro" id="IPR006099">
    <property type="entry name" value="MeMalonylCoA_mutase_a/b_cat"/>
</dbReference>
<dbReference type="InterPro" id="IPR036724">
    <property type="entry name" value="Cobalamin-bd_sf"/>
</dbReference>
<comment type="cofactor">
    <cofactor evidence="1">
        <name>adenosylcob(III)alamin</name>
        <dbReference type="ChEBI" id="CHEBI:18408"/>
    </cofactor>
</comment>
<dbReference type="GO" id="GO:0016866">
    <property type="term" value="F:intramolecular transferase activity"/>
    <property type="evidence" value="ECO:0007669"/>
    <property type="project" value="InterPro"/>
</dbReference>
<reference evidence="8" key="1">
    <citation type="submission" date="2016-04" db="EMBL/GenBank/DDBJ databases">
        <authorList>
            <person name="Lyu Z."/>
            <person name="Lyu W."/>
        </authorList>
    </citation>
    <scope>NUCLEOTIDE SEQUENCE [LARGE SCALE GENOMIC DNA]</scope>
    <source>
        <strain evidence="8">C44</strain>
    </source>
</reference>
<keyword evidence="3" id="KW-0846">Cobalamin</keyword>
<evidence type="ECO:0000256" key="4">
    <source>
        <dbReference type="ARBA" id="ARBA00023235"/>
    </source>
</evidence>
<evidence type="ECO:0000256" key="2">
    <source>
        <dbReference type="ARBA" id="ARBA00008465"/>
    </source>
</evidence>
<proteinExistence type="inferred from homology"/>
<gene>
    <name evidence="7" type="ORF">A6K24_20320</name>
</gene>
<comment type="caution">
    <text evidence="7">The sequence shown here is derived from an EMBL/GenBank/DDBJ whole genome shotgun (WGS) entry which is preliminary data.</text>
</comment>
<dbReference type="InterPro" id="IPR016176">
    <property type="entry name" value="Cbl-dep_enz_cat"/>
</dbReference>
<protein>
    <recommendedName>
        <fullName evidence="6">Methylmalonyl-CoA mutase alpha/beta chain catalytic domain-containing protein</fullName>
    </recommendedName>
</protein>
<evidence type="ECO:0000256" key="5">
    <source>
        <dbReference type="ARBA" id="ARBA00023285"/>
    </source>
</evidence>
<dbReference type="Gene3D" id="3.20.20.240">
    <property type="entry name" value="Methylmalonyl-CoA mutase"/>
    <property type="match status" value="1"/>
</dbReference>
<keyword evidence="5" id="KW-0170">Cobalt</keyword>
<evidence type="ECO:0000256" key="3">
    <source>
        <dbReference type="ARBA" id="ARBA00022628"/>
    </source>
</evidence>
<feature type="domain" description="Methylmalonyl-CoA mutase alpha/beta chain catalytic" evidence="6">
    <location>
        <begin position="102"/>
        <end position="455"/>
    </location>
</feature>
<dbReference type="OrthoDB" id="9762378at2"/>
<dbReference type="AlphaFoldDB" id="A0A179T209"/>
<dbReference type="STRING" id="152268.A6K24_20320"/>
<sequence>MIHTKGNWNDWKAEAEKALRGKMFESLSSTTYEGIKLKPLYAKGDYDSRKLPIIHDHRESNDWNISQVILAENSHELSEMIKQAKNKGQSSFYLDNVQCLKKIVDLDVAFLHIDWLNDSFLFDVGEDIGFIPLFLQSRKKRNELKNLKGTLSFDPYESILINGEEDIRSVKTQFDYLADTIKWCQMHECEVRCLLIKGDLYHEAGAHALQELNYTFSHALDVINELLNRGITIDIIAKNITFSFAIGSNFFMEIAKFRAAKQLWASLIHALGGNKESQKMYLHARTSIFNKTGYDVHVNLLRTTTEGFAAAVAGVDELSIYPFDYVLPSRGELGERIARNTQFILKEENLLFSVIDPAGGSYYVETLTNELAERAWKEIIEIDEKGGFLHLLKEGEPQKELETIFEKRVDDVNKSKTTIIGTNAFANLSDQVEATLQGIKQAKEHHTDTKQVTTFQNAYIFVNKNKEVPIVKTQNLLEQIKITPIKTRRLVEHFEQLRIAAETYVKKNHQQLKVDVIVFRRLKDYKPRLDFVTGLLASGGITVEVVSYDQFSSYPNGNVIIFCGNDEGYNKIDSSFISKIKEGKKSVHLFITGNGHEKKMAEYGLNGVITTNMNAYKFLVTIHHLMGVGN</sequence>
<dbReference type="SUPFAM" id="SSF51703">
    <property type="entry name" value="Cobalamin (vitamin B12)-dependent enzymes"/>
    <property type="match status" value="1"/>
</dbReference>
<dbReference type="PANTHER" id="PTHR48101">
    <property type="entry name" value="METHYLMALONYL-COA MUTASE, MITOCHONDRIAL-RELATED"/>
    <property type="match status" value="1"/>
</dbReference>
<dbReference type="RefSeq" id="WP_066330236.1">
    <property type="nucleotide sequence ID" value="NZ_LWSG01000009.1"/>
</dbReference>
<evidence type="ECO:0000313" key="8">
    <source>
        <dbReference type="Proteomes" id="UP000078534"/>
    </source>
</evidence>
<dbReference type="Proteomes" id="UP000078534">
    <property type="component" value="Unassembled WGS sequence"/>
</dbReference>
<evidence type="ECO:0000259" key="6">
    <source>
        <dbReference type="Pfam" id="PF01642"/>
    </source>
</evidence>
<dbReference type="Pfam" id="PF01642">
    <property type="entry name" value="MM_CoA_mutase"/>
    <property type="match status" value="1"/>
</dbReference>
<dbReference type="EMBL" id="LWSG01000009">
    <property type="protein sequence ID" value="OAS87508.1"/>
    <property type="molecule type" value="Genomic_DNA"/>
</dbReference>
<accession>A0A179T209</accession>
<name>A0A179T209_9BACI</name>
<evidence type="ECO:0000256" key="1">
    <source>
        <dbReference type="ARBA" id="ARBA00001922"/>
    </source>
</evidence>
<dbReference type="Gene3D" id="3.40.50.280">
    <property type="entry name" value="Cobalamin-binding domain"/>
    <property type="match status" value="1"/>
</dbReference>
<keyword evidence="4" id="KW-0413">Isomerase</keyword>
<keyword evidence="8" id="KW-1185">Reference proteome</keyword>